<dbReference type="RefSeq" id="WP_161817292.1">
    <property type="nucleotide sequence ID" value="NZ_JAACJS010000002.1"/>
</dbReference>
<reference evidence="1 2" key="1">
    <citation type="submission" date="2020-01" db="EMBL/GenBank/DDBJ databases">
        <title>Genome analysis.</title>
        <authorList>
            <person name="Wu S."/>
            <person name="Wang G."/>
        </authorList>
    </citation>
    <scope>NUCLEOTIDE SEQUENCE [LARGE SCALE GENOMIC DNA]</scope>
    <source>
        <strain evidence="1 2">SYL130</strain>
    </source>
</reference>
<accession>A0ABW9ZPG2</accession>
<evidence type="ECO:0000313" key="1">
    <source>
        <dbReference type="EMBL" id="NCI48991.1"/>
    </source>
</evidence>
<name>A0ABW9ZPG2_9BACT</name>
<evidence type="ECO:0000313" key="2">
    <source>
        <dbReference type="Proteomes" id="UP000753802"/>
    </source>
</evidence>
<comment type="caution">
    <text evidence="1">The sequence shown here is derived from an EMBL/GenBank/DDBJ whole genome shotgun (WGS) entry which is preliminary data.</text>
</comment>
<proteinExistence type="predicted"/>
<keyword evidence="2" id="KW-1185">Reference proteome</keyword>
<dbReference type="EMBL" id="JAACJS010000002">
    <property type="protein sequence ID" value="NCI48991.1"/>
    <property type="molecule type" value="Genomic_DNA"/>
</dbReference>
<dbReference type="Proteomes" id="UP000753802">
    <property type="component" value="Unassembled WGS sequence"/>
</dbReference>
<organism evidence="1 2">
    <name type="scientific">Sediminibacterium roseum</name>
    <dbReference type="NCBI Taxonomy" id="1978412"/>
    <lineage>
        <taxon>Bacteria</taxon>
        <taxon>Pseudomonadati</taxon>
        <taxon>Bacteroidota</taxon>
        <taxon>Chitinophagia</taxon>
        <taxon>Chitinophagales</taxon>
        <taxon>Chitinophagaceae</taxon>
        <taxon>Sediminibacterium</taxon>
    </lineage>
</organism>
<protein>
    <submittedName>
        <fullName evidence="1">Uncharacterized protein</fullName>
    </submittedName>
</protein>
<sequence>MDFVSKYIPAIKLMTQKYSSVKLVNDDIVITEEQFCDDSLEIIKRFFFYIFKLAIRQFPNYRSDKPEDETFEMGF</sequence>
<gene>
    <name evidence="1" type="ORF">GWC95_03600</name>
</gene>